<dbReference type="EMBL" id="PNHQ01000022">
    <property type="protein sequence ID" value="PMC79233.1"/>
    <property type="molecule type" value="Genomic_DNA"/>
</dbReference>
<evidence type="ECO:0000256" key="7">
    <source>
        <dbReference type="ARBA" id="ARBA00022692"/>
    </source>
</evidence>
<evidence type="ECO:0000256" key="12">
    <source>
        <dbReference type="PIRSR" id="PIRSR006247-1"/>
    </source>
</evidence>
<keyword evidence="3" id="KW-0813">Transport</keyword>
<sequence>MNWPYIQYLIGRLLMVLSLLMLPSLFIAFLYQNELKVIAAFIISMLITFIVGKLMSIRLPEKDVFFAREGFVLVSLSWFLISMFGALPFYLSGAVNSYIDALFEAVSGFTTTGASVLVDTLNVLPESLMFWRSFTLLVGGMGMLIFLLYIVPNMGAKGVYVMRAELPGPTTGKLESRVSSSIYILYFIYLLLTIVFTVLLWIAGVPWFESMLLSMGTAGTGGFNIYPTSIAHYDSRVVETILMIAMFTFGLNFNFFYLAYERRWKEIFKDEELKWYIYIILAAIAIISLALIPYYDNLFRLIHDVLFNIVSIMSTTAYTTVDILQWPIAAHSTILLLMFIGGMSGSTASGLKVIRIGIYLRSIKHEIQHLLAPNRVIPMTYNGKRIEKNVHYGIVYYLMTYLAVFVIILLVLSFDALNFSSAFSATIATISNIGGSLDLLGPSQDYASLSNFSKLVMSVGMIIGRLEIYPVIILFSKSTWRKI</sequence>
<dbReference type="PANTHER" id="PTHR32024:SF2">
    <property type="entry name" value="TRK SYSTEM POTASSIUM UPTAKE PROTEIN TRKG-RELATED"/>
    <property type="match status" value="1"/>
</dbReference>
<feature type="transmembrane region" description="Helical" evidence="13">
    <location>
        <begin position="455"/>
        <end position="475"/>
    </location>
</feature>
<proteinExistence type="inferred from homology"/>
<dbReference type="GO" id="GO:0015379">
    <property type="term" value="F:potassium:chloride symporter activity"/>
    <property type="evidence" value="ECO:0007669"/>
    <property type="project" value="InterPro"/>
</dbReference>
<feature type="transmembrane region" description="Helical" evidence="13">
    <location>
        <begin position="334"/>
        <end position="354"/>
    </location>
</feature>
<dbReference type="AlphaFoldDB" id="A0A2N6UCD5"/>
<feature type="binding site" evidence="12">
    <location>
        <position position="111"/>
    </location>
    <ligand>
        <name>K(+)</name>
        <dbReference type="ChEBI" id="CHEBI:29103"/>
    </ligand>
</feature>
<feature type="transmembrane region" description="Helical" evidence="13">
    <location>
        <begin position="183"/>
        <end position="204"/>
    </location>
</feature>
<dbReference type="Pfam" id="PF02386">
    <property type="entry name" value="TrkH"/>
    <property type="match status" value="1"/>
</dbReference>
<protein>
    <submittedName>
        <fullName evidence="14">Trk family cation uptake protein</fullName>
    </submittedName>
</protein>
<evidence type="ECO:0000313" key="14">
    <source>
        <dbReference type="EMBL" id="PMC79233.1"/>
    </source>
</evidence>
<comment type="caution">
    <text evidence="14">The sequence shown here is derived from an EMBL/GenBank/DDBJ whole genome shotgun (WGS) entry which is preliminary data.</text>
</comment>
<keyword evidence="11 13" id="KW-0472">Membrane</keyword>
<feature type="binding site" evidence="12">
    <location>
        <position position="112"/>
    </location>
    <ligand>
        <name>K(+)</name>
        <dbReference type="ChEBI" id="CHEBI:29103"/>
    </ligand>
</feature>
<dbReference type="InterPro" id="IPR004772">
    <property type="entry name" value="TrkH"/>
</dbReference>
<organism evidence="14 15">
    <name type="scientific">Aerococcus viridans</name>
    <dbReference type="NCBI Taxonomy" id="1377"/>
    <lineage>
        <taxon>Bacteria</taxon>
        <taxon>Bacillati</taxon>
        <taxon>Bacillota</taxon>
        <taxon>Bacilli</taxon>
        <taxon>Lactobacillales</taxon>
        <taxon>Aerococcaceae</taxon>
        <taxon>Aerococcus</taxon>
    </lineage>
</organism>
<keyword evidence="8 12" id="KW-0630">Potassium</keyword>
<comment type="similarity">
    <text evidence="2">Belongs to the TrkH potassium transport family.</text>
</comment>
<dbReference type="GO" id="GO:0046872">
    <property type="term" value="F:metal ion binding"/>
    <property type="evidence" value="ECO:0007669"/>
    <property type="project" value="UniProtKB-KW"/>
</dbReference>
<feature type="transmembrane region" description="Helical" evidence="13">
    <location>
        <begin position="129"/>
        <end position="151"/>
    </location>
</feature>
<evidence type="ECO:0000256" key="6">
    <source>
        <dbReference type="ARBA" id="ARBA00022538"/>
    </source>
</evidence>
<keyword evidence="10" id="KW-0406">Ion transport</keyword>
<evidence type="ECO:0000256" key="13">
    <source>
        <dbReference type="SAM" id="Phobius"/>
    </source>
</evidence>
<keyword evidence="15" id="KW-1185">Reference proteome</keyword>
<dbReference type="OrthoDB" id="9810952at2"/>
<keyword evidence="7 13" id="KW-0812">Transmembrane</keyword>
<feature type="transmembrane region" description="Helical" evidence="13">
    <location>
        <begin position="240"/>
        <end position="260"/>
    </location>
</feature>
<feature type="binding site" evidence="12">
    <location>
        <position position="316"/>
    </location>
    <ligand>
        <name>K(+)</name>
        <dbReference type="ChEBI" id="CHEBI:29103"/>
    </ligand>
</feature>
<accession>A0A2N6UCD5</accession>
<dbReference type="InterPro" id="IPR003445">
    <property type="entry name" value="Cat_transpt"/>
</dbReference>
<dbReference type="PIRSF" id="PIRSF006247">
    <property type="entry name" value="TrkH"/>
    <property type="match status" value="1"/>
</dbReference>
<feature type="binding site" evidence="12">
    <location>
        <position position="315"/>
    </location>
    <ligand>
        <name>K(+)</name>
        <dbReference type="ChEBI" id="CHEBI:29103"/>
    </ligand>
</feature>
<evidence type="ECO:0000256" key="8">
    <source>
        <dbReference type="ARBA" id="ARBA00022958"/>
    </source>
</evidence>
<dbReference type="GO" id="GO:0005886">
    <property type="term" value="C:plasma membrane"/>
    <property type="evidence" value="ECO:0007669"/>
    <property type="project" value="UniProtKB-SubCell"/>
</dbReference>
<feature type="transmembrane region" description="Helical" evidence="13">
    <location>
        <begin position="275"/>
        <end position="294"/>
    </location>
</feature>
<feature type="transmembrane region" description="Helical" evidence="13">
    <location>
        <begin position="394"/>
        <end position="414"/>
    </location>
</feature>
<reference evidence="14 15" key="1">
    <citation type="submission" date="2017-09" db="EMBL/GenBank/DDBJ databases">
        <title>Bacterial strain isolated from the female urinary microbiota.</title>
        <authorList>
            <person name="Thomas-White K."/>
            <person name="Kumar N."/>
            <person name="Forster S."/>
            <person name="Putonti C."/>
            <person name="Lawley T."/>
            <person name="Wolfe A.J."/>
        </authorList>
    </citation>
    <scope>NUCLEOTIDE SEQUENCE [LARGE SCALE GENOMIC DNA]</scope>
    <source>
        <strain evidence="14 15">UMB0240</strain>
    </source>
</reference>
<evidence type="ECO:0000256" key="2">
    <source>
        <dbReference type="ARBA" id="ARBA00009137"/>
    </source>
</evidence>
<evidence type="ECO:0000256" key="10">
    <source>
        <dbReference type="ARBA" id="ARBA00023065"/>
    </source>
</evidence>
<dbReference type="PANTHER" id="PTHR32024">
    <property type="entry name" value="TRK SYSTEM POTASSIUM UPTAKE PROTEIN TRKG-RELATED"/>
    <property type="match status" value="1"/>
</dbReference>
<evidence type="ECO:0000256" key="9">
    <source>
        <dbReference type="ARBA" id="ARBA00022989"/>
    </source>
</evidence>
<feature type="transmembrane region" description="Helical" evidence="13">
    <location>
        <begin position="71"/>
        <end position="91"/>
    </location>
</feature>
<keyword evidence="5" id="KW-0997">Cell inner membrane</keyword>
<evidence type="ECO:0000256" key="1">
    <source>
        <dbReference type="ARBA" id="ARBA00004429"/>
    </source>
</evidence>
<keyword evidence="12" id="KW-0479">Metal-binding</keyword>
<comment type="subcellular location">
    <subcellularLocation>
        <location evidence="1">Cell inner membrane</location>
        <topology evidence="1">Multi-pass membrane protein</topology>
    </subcellularLocation>
</comment>
<feature type="transmembrane region" description="Helical" evidence="13">
    <location>
        <begin position="37"/>
        <end position="59"/>
    </location>
</feature>
<evidence type="ECO:0000256" key="3">
    <source>
        <dbReference type="ARBA" id="ARBA00022448"/>
    </source>
</evidence>
<gene>
    <name evidence="14" type="ORF">CJ191_08035</name>
</gene>
<feature type="binding site" evidence="12">
    <location>
        <position position="221"/>
    </location>
    <ligand>
        <name>K(+)</name>
        <dbReference type="ChEBI" id="CHEBI:29103"/>
    </ligand>
</feature>
<dbReference type="RefSeq" id="WP_102199466.1">
    <property type="nucleotide sequence ID" value="NZ_PNHQ01000022.1"/>
</dbReference>
<keyword evidence="9 13" id="KW-1133">Transmembrane helix</keyword>
<keyword evidence="6" id="KW-0633">Potassium transport</keyword>
<keyword evidence="4" id="KW-1003">Cell membrane</keyword>
<evidence type="ECO:0000256" key="11">
    <source>
        <dbReference type="ARBA" id="ARBA00023136"/>
    </source>
</evidence>
<evidence type="ECO:0000256" key="4">
    <source>
        <dbReference type="ARBA" id="ARBA00022475"/>
    </source>
</evidence>
<feature type="binding site" evidence="12">
    <location>
        <position position="432"/>
    </location>
    <ligand>
        <name>K(+)</name>
        <dbReference type="ChEBI" id="CHEBI:29103"/>
    </ligand>
</feature>
<dbReference type="Proteomes" id="UP000235701">
    <property type="component" value="Unassembled WGS sequence"/>
</dbReference>
<evidence type="ECO:0000313" key="15">
    <source>
        <dbReference type="Proteomes" id="UP000235701"/>
    </source>
</evidence>
<feature type="transmembrane region" description="Helical" evidence="13">
    <location>
        <begin position="12"/>
        <end position="31"/>
    </location>
</feature>
<name>A0A2N6UCD5_9LACT</name>
<evidence type="ECO:0000256" key="5">
    <source>
        <dbReference type="ARBA" id="ARBA00022519"/>
    </source>
</evidence>